<dbReference type="Gene3D" id="1.10.3470.10">
    <property type="entry name" value="ABC transporter involved in vitamin B12 uptake, BtuC"/>
    <property type="match status" value="1"/>
</dbReference>
<keyword evidence="6 9" id="KW-1133">Transmembrane helix</keyword>
<evidence type="ECO:0000256" key="4">
    <source>
        <dbReference type="ARBA" id="ARBA00022475"/>
    </source>
</evidence>
<evidence type="ECO:0000256" key="9">
    <source>
        <dbReference type="SAM" id="Phobius"/>
    </source>
</evidence>
<sequence>MLVAPHMALMMGARTVKAQLFAAALLGGAIVSWADWLGQVLIYPAQIPAGTLAAILGAGYFLALLLGSASESGMWFIKGLKASGRPKRLPGACSSSVPDQSSREEHFSGMRRVLP</sequence>
<keyword evidence="3" id="KW-0813">Transport</keyword>
<dbReference type="GO" id="GO:0022857">
    <property type="term" value="F:transmembrane transporter activity"/>
    <property type="evidence" value="ECO:0007669"/>
    <property type="project" value="InterPro"/>
</dbReference>
<dbReference type="AlphaFoldDB" id="A0A6I1ESY2"/>
<dbReference type="PANTHER" id="PTHR30472:SF37">
    <property type="entry name" value="FE(3+) DICITRATE TRANSPORT SYSTEM PERMEASE PROTEIN FECD-RELATED"/>
    <property type="match status" value="1"/>
</dbReference>
<feature type="transmembrane region" description="Helical" evidence="9">
    <location>
        <begin position="50"/>
        <end position="77"/>
    </location>
</feature>
<dbReference type="SUPFAM" id="SSF81345">
    <property type="entry name" value="ABC transporter involved in vitamin B12 uptake, BtuC"/>
    <property type="match status" value="1"/>
</dbReference>
<dbReference type="OrthoDB" id="9811721at2"/>
<dbReference type="GO" id="GO:0033214">
    <property type="term" value="P:siderophore-iron import into cell"/>
    <property type="evidence" value="ECO:0007669"/>
    <property type="project" value="TreeGrafter"/>
</dbReference>
<gene>
    <name evidence="10" type="ORF">GBM95_04025</name>
</gene>
<accession>A0A6I1ESY2</accession>
<protein>
    <submittedName>
        <fullName evidence="10">Iron chelate uptake ABC transporter family permease subunit</fullName>
    </submittedName>
</protein>
<dbReference type="Proteomes" id="UP000430564">
    <property type="component" value="Unassembled WGS sequence"/>
</dbReference>
<evidence type="ECO:0000256" key="5">
    <source>
        <dbReference type="ARBA" id="ARBA00022692"/>
    </source>
</evidence>
<organism evidence="10 11">
    <name type="scientific">Sutterella seckii</name>
    <dbReference type="NCBI Taxonomy" id="1944635"/>
    <lineage>
        <taxon>Bacteria</taxon>
        <taxon>Pseudomonadati</taxon>
        <taxon>Pseudomonadota</taxon>
        <taxon>Betaproteobacteria</taxon>
        <taxon>Burkholderiales</taxon>
        <taxon>Sutterellaceae</taxon>
        <taxon>Sutterella</taxon>
    </lineage>
</organism>
<reference evidence="10 11" key="1">
    <citation type="submission" date="2019-10" db="EMBL/GenBank/DDBJ databases">
        <title>Genome diversity of Sutterella seckii.</title>
        <authorList>
            <person name="Chaplin A.V."/>
            <person name="Sokolova S.R."/>
            <person name="Mosin K.A."/>
            <person name="Ivanova E.L."/>
            <person name="Kochetkova T.O."/>
            <person name="Goltsov A.Y."/>
            <person name="Trofimov D.Y."/>
            <person name="Efimov B.A."/>
        </authorList>
    </citation>
    <scope>NUCLEOTIDE SEQUENCE [LARGE SCALE GENOMIC DNA]</scope>
    <source>
        <strain evidence="10 11">ASD393</strain>
    </source>
</reference>
<name>A0A6I1ESY2_9BURK</name>
<comment type="caution">
    <text evidence="10">The sequence shown here is derived from an EMBL/GenBank/DDBJ whole genome shotgun (WGS) entry which is preliminary data.</text>
</comment>
<comment type="subcellular location">
    <subcellularLocation>
        <location evidence="1">Cell membrane</location>
        <topology evidence="1">Multi-pass membrane protein</topology>
    </subcellularLocation>
</comment>
<proteinExistence type="inferred from homology"/>
<dbReference type="Pfam" id="PF01032">
    <property type="entry name" value="FecCD"/>
    <property type="match status" value="1"/>
</dbReference>
<evidence type="ECO:0000256" key="6">
    <source>
        <dbReference type="ARBA" id="ARBA00022989"/>
    </source>
</evidence>
<evidence type="ECO:0000256" key="7">
    <source>
        <dbReference type="ARBA" id="ARBA00023136"/>
    </source>
</evidence>
<keyword evidence="7 9" id="KW-0472">Membrane</keyword>
<evidence type="ECO:0000313" key="11">
    <source>
        <dbReference type="Proteomes" id="UP000430564"/>
    </source>
</evidence>
<evidence type="ECO:0000256" key="1">
    <source>
        <dbReference type="ARBA" id="ARBA00004651"/>
    </source>
</evidence>
<dbReference type="GO" id="GO:0005886">
    <property type="term" value="C:plasma membrane"/>
    <property type="evidence" value="ECO:0007669"/>
    <property type="project" value="UniProtKB-SubCell"/>
</dbReference>
<evidence type="ECO:0000256" key="3">
    <source>
        <dbReference type="ARBA" id="ARBA00022448"/>
    </source>
</evidence>
<feature type="region of interest" description="Disordered" evidence="8">
    <location>
        <begin position="85"/>
        <end position="115"/>
    </location>
</feature>
<evidence type="ECO:0000256" key="8">
    <source>
        <dbReference type="SAM" id="MobiDB-lite"/>
    </source>
</evidence>
<evidence type="ECO:0000313" key="10">
    <source>
        <dbReference type="EMBL" id="KAB7661854.1"/>
    </source>
</evidence>
<dbReference type="InterPro" id="IPR037294">
    <property type="entry name" value="ABC_BtuC-like"/>
</dbReference>
<dbReference type="RefSeq" id="WP_152157905.1">
    <property type="nucleotide sequence ID" value="NZ_WEHX01000014.1"/>
</dbReference>
<dbReference type="PANTHER" id="PTHR30472">
    <property type="entry name" value="FERRIC ENTEROBACTIN TRANSPORT SYSTEM PERMEASE PROTEIN"/>
    <property type="match status" value="1"/>
</dbReference>
<comment type="similarity">
    <text evidence="2">Belongs to the binding-protein-dependent transport system permease family. FecCD subfamily.</text>
</comment>
<keyword evidence="4" id="KW-1003">Cell membrane</keyword>
<dbReference type="InterPro" id="IPR000522">
    <property type="entry name" value="ABC_transptr_permease_BtuC"/>
</dbReference>
<dbReference type="EMBL" id="WEHX01000014">
    <property type="protein sequence ID" value="KAB7661854.1"/>
    <property type="molecule type" value="Genomic_DNA"/>
</dbReference>
<keyword evidence="5 9" id="KW-0812">Transmembrane</keyword>
<evidence type="ECO:0000256" key="2">
    <source>
        <dbReference type="ARBA" id="ARBA00007935"/>
    </source>
</evidence>